<keyword evidence="1" id="KW-1185">Reference proteome</keyword>
<protein>
    <submittedName>
        <fullName evidence="2">Geraniol 8-hydroxylase-like</fullName>
    </submittedName>
</protein>
<dbReference type="GO" id="GO:0004497">
    <property type="term" value="F:monooxygenase activity"/>
    <property type="evidence" value="ECO:0007669"/>
    <property type="project" value="InterPro"/>
</dbReference>
<name>A0A6J1HL81_CUCMO</name>
<dbReference type="PANTHER" id="PTHR24299">
    <property type="entry name" value="CYTOCHROME P450 FAMILY 1"/>
    <property type="match status" value="1"/>
</dbReference>
<dbReference type="GO" id="GO:0005506">
    <property type="term" value="F:iron ion binding"/>
    <property type="evidence" value="ECO:0007669"/>
    <property type="project" value="InterPro"/>
</dbReference>
<dbReference type="PANTHER" id="PTHR24299:SF59">
    <property type="entry name" value="CYTOCHROME P450 SUPERFAMILY PROTEIN"/>
    <property type="match status" value="1"/>
</dbReference>
<dbReference type="Gene3D" id="1.10.630.10">
    <property type="entry name" value="Cytochrome P450"/>
    <property type="match status" value="1"/>
</dbReference>
<evidence type="ECO:0000313" key="2">
    <source>
        <dbReference type="RefSeq" id="XP_022963789.1"/>
    </source>
</evidence>
<dbReference type="RefSeq" id="XP_022963789.1">
    <property type="nucleotide sequence ID" value="XM_023108021.1"/>
</dbReference>
<dbReference type="GeneID" id="111463981"/>
<sequence>MEFLAYFLCFCVAFFILRLKWKTRSTSKLPPGPKPLPVIENLLDLGDKPHRSLTAMAKIYGSIMTLKLGQVTAVVVSSSAMAKEVLHTNDPSLCDRAILDSLTAHDHNEVGLPWIPVSPLWRKYRKICNNTLFVGKIMDANENLRRRKVEELVEIVRKSASKGEAVDVGILAFTTTLNLLSNAIFSVVLADSKSELARQFKKYVHGYLEEAGNPNLSDYFPVLRKLDIQGMRKRMKIHMGSLLKLLDSMIKQRMN</sequence>
<gene>
    <name evidence="2" type="primary">LOC111463981</name>
</gene>
<proteinExistence type="predicted"/>
<dbReference type="GO" id="GO:0020037">
    <property type="term" value="F:heme binding"/>
    <property type="evidence" value="ECO:0007669"/>
    <property type="project" value="InterPro"/>
</dbReference>
<dbReference type="Proteomes" id="UP000504609">
    <property type="component" value="Unplaced"/>
</dbReference>
<organism evidence="1 2">
    <name type="scientific">Cucurbita moschata</name>
    <name type="common">Winter crookneck squash</name>
    <name type="synonym">Cucurbita pepo var. moschata</name>
    <dbReference type="NCBI Taxonomy" id="3662"/>
    <lineage>
        <taxon>Eukaryota</taxon>
        <taxon>Viridiplantae</taxon>
        <taxon>Streptophyta</taxon>
        <taxon>Embryophyta</taxon>
        <taxon>Tracheophyta</taxon>
        <taxon>Spermatophyta</taxon>
        <taxon>Magnoliopsida</taxon>
        <taxon>eudicotyledons</taxon>
        <taxon>Gunneridae</taxon>
        <taxon>Pentapetalae</taxon>
        <taxon>rosids</taxon>
        <taxon>fabids</taxon>
        <taxon>Cucurbitales</taxon>
        <taxon>Cucurbitaceae</taxon>
        <taxon>Cucurbiteae</taxon>
        <taxon>Cucurbita</taxon>
    </lineage>
</organism>
<dbReference type="InterPro" id="IPR036396">
    <property type="entry name" value="Cyt_P450_sf"/>
</dbReference>
<evidence type="ECO:0000313" key="1">
    <source>
        <dbReference type="Proteomes" id="UP000504609"/>
    </source>
</evidence>
<dbReference type="AlphaFoldDB" id="A0A6J1HL81"/>
<dbReference type="InterPro" id="IPR001128">
    <property type="entry name" value="Cyt_P450"/>
</dbReference>
<reference evidence="2" key="1">
    <citation type="submission" date="2025-08" db="UniProtKB">
        <authorList>
            <consortium name="RefSeq"/>
        </authorList>
    </citation>
    <scope>IDENTIFICATION</scope>
    <source>
        <tissue evidence="2">Young leaves</tissue>
    </source>
</reference>
<dbReference type="Pfam" id="PF00067">
    <property type="entry name" value="p450"/>
    <property type="match status" value="1"/>
</dbReference>
<dbReference type="GO" id="GO:0016705">
    <property type="term" value="F:oxidoreductase activity, acting on paired donors, with incorporation or reduction of molecular oxygen"/>
    <property type="evidence" value="ECO:0007669"/>
    <property type="project" value="InterPro"/>
</dbReference>
<dbReference type="SUPFAM" id="SSF48264">
    <property type="entry name" value="Cytochrome P450"/>
    <property type="match status" value="1"/>
</dbReference>
<accession>A0A6J1HL81</accession>
<dbReference type="KEGG" id="cmos:111463981"/>